<comment type="subunit">
    <text evidence="9">Homodimer.</text>
</comment>
<dbReference type="Pfam" id="PF01769">
    <property type="entry name" value="MgtE"/>
    <property type="match status" value="1"/>
</dbReference>
<dbReference type="NCBIfam" id="TIGR00400">
    <property type="entry name" value="mgtE"/>
    <property type="match status" value="1"/>
</dbReference>
<feature type="domain" description="CBS" evidence="10">
    <location>
        <begin position="204"/>
        <end position="260"/>
    </location>
</feature>
<evidence type="ECO:0000256" key="8">
    <source>
        <dbReference type="PROSITE-ProRule" id="PRU00703"/>
    </source>
</evidence>
<evidence type="ECO:0000256" key="7">
    <source>
        <dbReference type="ARBA" id="ARBA00023136"/>
    </source>
</evidence>
<dbReference type="SUPFAM" id="SSF54631">
    <property type="entry name" value="CBS-domain pair"/>
    <property type="match status" value="1"/>
</dbReference>
<protein>
    <recommendedName>
        <fullName evidence="9">Magnesium transporter MgtE</fullName>
    </recommendedName>
</protein>
<name>A0A5B9Y5L7_9MOLU</name>
<feature type="transmembrane region" description="Helical" evidence="9">
    <location>
        <begin position="416"/>
        <end position="443"/>
    </location>
</feature>
<dbReference type="SMART" id="SM00924">
    <property type="entry name" value="MgtE_N"/>
    <property type="match status" value="1"/>
</dbReference>
<sequence length="484" mass="54731">MSPQVSIEELSEKIKTLLSENKVSELRELAEEYYPADMAEALSEFEDKDIIKALRFFLTEDSAEIFTFFDNEIQEEIIKNYSSEQVKELFEEIFTDDIVDILEEMPSNIVKKVLRASSSESRLQINKILKYEESTAGSIMSVEYTKIRINWTVGQAIELIKKEREETEEVSHFFVVDERNNLLGIVDLKNLFFSKPDTPIESIMDDRFIFSYTKADQEEVAEQFKKYDITILPILNSQNKLVGIITVDDVIDVIEEEATEDIHKLAGISPTEDAYFKTSVWKMVRSRSVWLLFLMISATLSQVVISAFIKIYGVHDGEVTEGGQITNITTIVTVLLTPLLTVISGTAGNAGSQASTMVVRALSLREVETKDFARVMWKEFRVAAITGVILVTVNFLRMIIIYAVQFKGNINQKELWYTIATLSIAMYLTLIVSKLIGGLLPILAKKVRLDPAVMAAPLLTTLVDALSTAIFFSVGLIFFSQFIF</sequence>
<dbReference type="SUPFAM" id="SSF161093">
    <property type="entry name" value="MgtE membrane domain-like"/>
    <property type="match status" value="1"/>
</dbReference>
<keyword evidence="6 9" id="KW-1133">Transmembrane helix</keyword>
<dbReference type="InterPro" id="IPR038076">
    <property type="entry name" value="MgtE_N_sf"/>
</dbReference>
<feature type="transmembrane region" description="Helical" evidence="9">
    <location>
        <begin position="455"/>
        <end position="479"/>
    </location>
</feature>
<dbReference type="InterPro" id="IPR036739">
    <property type="entry name" value="SLC41_membr_dom_sf"/>
</dbReference>
<dbReference type="PANTHER" id="PTHR43773:SF1">
    <property type="entry name" value="MAGNESIUM TRANSPORTER MGTE"/>
    <property type="match status" value="1"/>
</dbReference>
<dbReference type="GO" id="GO:0005886">
    <property type="term" value="C:plasma membrane"/>
    <property type="evidence" value="ECO:0007669"/>
    <property type="project" value="UniProtKB-SubCell"/>
</dbReference>
<feature type="transmembrane region" description="Helical" evidence="9">
    <location>
        <begin position="289"/>
        <end position="313"/>
    </location>
</feature>
<keyword evidence="4 9" id="KW-0812">Transmembrane</keyword>
<dbReference type="EMBL" id="CP043026">
    <property type="protein sequence ID" value="QEH61322.1"/>
    <property type="molecule type" value="Genomic_DNA"/>
</dbReference>
<evidence type="ECO:0000313" key="12">
    <source>
        <dbReference type="Proteomes" id="UP000323144"/>
    </source>
</evidence>
<comment type="similarity">
    <text evidence="2 9">Belongs to the SLC41A transporter family.</text>
</comment>
<evidence type="ECO:0000313" key="11">
    <source>
        <dbReference type="EMBL" id="QEH61322.1"/>
    </source>
</evidence>
<dbReference type="InterPro" id="IPR006667">
    <property type="entry name" value="SLC41_membr_dom"/>
</dbReference>
<dbReference type="KEGG" id="schi:SCHIN_v1c01240"/>
<dbReference type="Pfam" id="PF03448">
    <property type="entry name" value="MgtE_N"/>
    <property type="match status" value="1"/>
</dbReference>
<dbReference type="Gene3D" id="3.10.580.10">
    <property type="entry name" value="CBS-domain"/>
    <property type="match status" value="1"/>
</dbReference>
<dbReference type="InterPro" id="IPR006669">
    <property type="entry name" value="MgtE_transporter"/>
</dbReference>
<evidence type="ECO:0000256" key="2">
    <source>
        <dbReference type="ARBA" id="ARBA00009749"/>
    </source>
</evidence>
<dbReference type="Gene3D" id="1.25.60.10">
    <property type="entry name" value="MgtE N-terminal domain-like"/>
    <property type="match status" value="1"/>
</dbReference>
<evidence type="ECO:0000259" key="10">
    <source>
        <dbReference type="PROSITE" id="PS51371"/>
    </source>
</evidence>
<keyword evidence="7 9" id="KW-0472">Membrane</keyword>
<dbReference type="PANTHER" id="PTHR43773">
    <property type="entry name" value="MAGNESIUM TRANSPORTER MGTE"/>
    <property type="match status" value="1"/>
</dbReference>
<dbReference type="GO" id="GO:0015095">
    <property type="term" value="F:magnesium ion transmembrane transporter activity"/>
    <property type="evidence" value="ECO:0007669"/>
    <property type="project" value="UniProtKB-UniRule"/>
</dbReference>
<evidence type="ECO:0000256" key="6">
    <source>
        <dbReference type="ARBA" id="ARBA00022989"/>
    </source>
</evidence>
<dbReference type="RefSeq" id="WP_166507717.1">
    <property type="nucleotide sequence ID" value="NZ_CP043026.1"/>
</dbReference>
<feature type="transmembrane region" description="Helical" evidence="9">
    <location>
        <begin position="325"/>
        <end position="347"/>
    </location>
</feature>
<evidence type="ECO:0000256" key="5">
    <source>
        <dbReference type="ARBA" id="ARBA00022842"/>
    </source>
</evidence>
<keyword evidence="5 9" id="KW-0460">Magnesium</keyword>
<keyword evidence="12" id="KW-1185">Reference proteome</keyword>
<dbReference type="SMART" id="SM00116">
    <property type="entry name" value="CBS"/>
    <property type="match status" value="2"/>
</dbReference>
<evidence type="ECO:0000256" key="4">
    <source>
        <dbReference type="ARBA" id="ARBA00022692"/>
    </source>
</evidence>
<dbReference type="InterPro" id="IPR046342">
    <property type="entry name" value="CBS_dom_sf"/>
</dbReference>
<dbReference type="GO" id="GO:0046872">
    <property type="term" value="F:metal ion binding"/>
    <property type="evidence" value="ECO:0007669"/>
    <property type="project" value="UniProtKB-KW"/>
</dbReference>
<dbReference type="Pfam" id="PF00571">
    <property type="entry name" value="CBS"/>
    <property type="match status" value="2"/>
</dbReference>
<evidence type="ECO:0000256" key="3">
    <source>
        <dbReference type="ARBA" id="ARBA00022448"/>
    </source>
</evidence>
<dbReference type="CDD" id="cd04606">
    <property type="entry name" value="CBS_pair_Mg_transporter"/>
    <property type="match status" value="1"/>
</dbReference>
<dbReference type="PROSITE" id="PS51371">
    <property type="entry name" value="CBS"/>
    <property type="match status" value="2"/>
</dbReference>
<dbReference type="InterPro" id="IPR000644">
    <property type="entry name" value="CBS_dom"/>
</dbReference>
<proteinExistence type="inferred from homology"/>
<keyword evidence="8" id="KW-0129">CBS domain</keyword>
<dbReference type="Gene3D" id="1.10.357.20">
    <property type="entry name" value="SLC41 divalent cation transporters, integral membrane domain"/>
    <property type="match status" value="1"/>
</dbReference>
<evidence type="ECO:0000256" key="9">
    <source>
        <dbReference type="RuleBase" id="RU362011"/>
    </source>
</evidence>
<keyword evidence="3 9" id="KW-0813">Transport</keyword>
<dbReference type="Proteomes" id="UP000323144">
    <property type="component" value="Chromosome"/>
</dbReference>
<feature type="domain" description="CBS" evidence="10">
    <location>
        <begin position="140"/>
        <end position="202"/>
    </location>
</feature>
<keyword evidence="9" id="KW-1003">Cell membrane</keyword>
<gene>
    <name evidence="11" type="primary">mgtE</name>
    <name evidence="11" type="ORF">SCHIN_v1c01240</name>
</gene>
<dbReference type="InterPro" id="IPR006668">
    <property type="entry name" value="Mg_transptr_MgtE_intracell_dom"/>
</dbReference>
<evidence type="ECO:0000256" key="1">
    <source>
        <dbReference type="ARBA" id="ARBA00004141"/>
    </source>
</evidence>
<feature type="transmembrane region" description="Helical" evidence="9">
    <location>
        <begin position="382"/>
        <end position="404"/>
    </location>
</feature>
<dbReference type="SUPFAM" id="SSF158791">
    <property type="entry name" value="MgtE N-terminal domain-like"/>
    <property type="match status" value="1"/>
</dbReference>
<dbReference type="AlphaFoldDB" id="A0A5B9Y5L7"/>
<organism evidence="11 12">
    <name type="scientific">Spiroplasma chinense</name>
    <dbReference type="NCBI Taxonomy" id="216932"/>
    <lineage>
        <taxon>Bacteria</taxon>
        <taxon>Bacillati</taxon>
        <taxon>Mycoplasmatota</taxon>
        <taxon>Mollicutes</taxon>
        <taxon>Entomoplasmatales</taxon>
        <taxon>Spiroplasmataceae</taxon>
        <taxon>Spiroplasma</taxon>
    </lineage>
</organism>
<keyword evidence="9" id="KW-0479">Metal-binding</keyword>
<reference evidence="11 12" key="1">
    <citation type="submission" date="2019-08" db="EMBL/GenBank/DDBJ databases">
        <title>Complete genome sequence of Spiroplasma chinense CCH (DSM 19755).</title>
        <authorList>
            <person name="Shen H.-Y."/>
            <person name="Lin Y.-C."/>
            <person name="Chou L."/>
            <person name="Kuo C.-H."/>
        </authorList>
    </citation>
    <scope>NUCLEOTIDE SEQUENCE [LARGE SCALE GENOMIC DNA]</scope>
    <source>
        <strain evidence="11 12">CCH</strain>
    </source>
</reference>
<comment type="subcellular location">
    <subcellularLocation>
        <location evidence="9">Cell membrane</location>
        <topology evidence="9">Multi-pass membrane protein</topology>
    </subcellularLocation>
    <subcellularLocation>
        <location evidence="1">Membrane</location>
        <topology evidence="1">Multi-pass membrane protein</topology>
    </subcellularLocation>
</comment>
<accession>A0A5B9Y5L7</accession>
<comment type="function">
    <text evidence="9">Acts as a magnesium transporter.</text>
</comment>